<gene>
    <name evidence="10" type="ORF">Fcan01_23408</name>
</gene>
<evidence type="ECO:0000256" key="7">
    <source>
        <dbReference type="RuleBase" id="RU004168"/>
    </source>
</evidence>
<keyword evidence="3 5" id="KW-0378">Hydrolase</keyword>
<dbReference type="PANTHER" id="PTHR10029">
    <property type="entry name" value="ACYLPHOSPHATASE"/>
    <property type="match status" value="1"/>
</dbReference>
<evidence type="ECO:0000256" key="5">
    <source>
        <dbReference type="PROSITE-ProRule" id="PRU00520"/>
    </source>
</evidence>
<evidence type="ECO:0000256" key="2">
    <source>
        <dbReference type="ARBA" id="ARBA00012150"/>
    </source>
</evidence>
<dbReference type="OMA" id="WVRNTSH"/>
<evidence type="ECO:0000256" key="3">
    <source>
        <dbReference type="ARBA" id="ARBA00022801"/>
    </source>
</evidence>
<evidence type="ECO:0000313" key="11">
    <source>
        <dbReference type="Proteomes" id="UP000198287"/>
    </source>
</evidence>
<evidence type="ECO:0000256" key="6">
    <source>
        <dbReference type="RuleBase" id="RU000553"/>
    </source>
</evidence>
<dbReference type="PROSITE" id="PS51160">
    <property type="entry name" value="ACYLPHOSPHATASE_3"/>
    <property type="match status" value="1"/>
</dbReference>
<comment type="catalytic activity">
    <reaction evidence="4 5 6">
        <text>an acyl phosphate + H2O = a carboxylate + phosphate + H(+)</text>
        <dbReference type="Rhea" id="RHEA:14965"/>
        <dbReference type="ChEBI" id="CHEBI:15377"/>
        <dbReference type="ChEBI" id="CHEBI:15378"/>
        <dbReference type="ChEBI" id="CHEBI:29067"/>
        <dbReference type="ChEBI" id="CHEBI:43474"/>
        <dbReference type="ChEBI" id="CHEBI:59918"/>
        <dbReference type="EC" id="3.6.1.7"/>
    </reaction>
</comment>
<dbReference type="GO" id="GO:0003998">
    <property type="term" value="F:acylphosphatase activity"/>
    <property type="evidence" value="ECO:0007669"/>
    <property type="project" value="UniProtKB-EC"/>
</dbReference>
<evidence type="ECO:0000313" key="10">
    <source>
        <dbReference type="EMBL" id="OXA41880.1"/>
    </source>
</evidence>
<dbReference type="InterPro" id="IPR020456">
    <property type="entry name" value="Acylphosphatase"/>
</dbReference>
<evidence type="ECO:0000256" key="8">
    <source>
        <dbReference type="SAM" id="MobiDB-lite"/>
    </source>
</evidence>
<dbReference type="PANTHER" id="PTHR10029:SF3">
    <property type="entry name" value="ACYLPHOSPHATASE-RELATED"/>
    <property type="match status" value="1"/>
</dbReference>
<dbReference type="EC" id="3.6.1.7" evidence="2 5"/>
<evidence type="ECO:0000256" key="4">
    <source>
        <dbReference type="ARBA" id="ARBA00047645"/>
    </source>
</evidence>
<feature type="region of interest" description="Disordered" evidence="8">
    <location>
        <begin position="1"/>
        <end position="30"/>
    </location>
</feature>
<evidence type="ECO:0000256" key="1">
    <source>
        <dbReference type="ARBA" id="ARBA00005614"/>
    </source>
</evidence>
<proteinExistence type="inferred from homology"/>
<name>A0A226D9R2_FOLCA</name>
<feature type="domain" description="Acylphosphatase-like" evidence="9">
    <location>
        <begin position="34"/>
        <end position="124"/>
    </location>
</feature>
<keyword evidence="11" id="KW-1185">Reference proteome</keyword>
<dbReference type="OrthoDB" id="7961613at2759"/>
<protein>
    <recommendedName>
        <fullName evidence="2 5">Acylphosphatase</fullName>
        <ecNumber evidence="2 5">3.6.1.7</ecNumber>
    </recommendedName>
</protein>
<dbReference type="STRING" id="158441.A0A226D9R2"/>
<dbReference type="SUPFAM" id="SSF54975">
    <property type="entry name" value="Acylphosphatase/BLUF domain-like"/>
    <property type="match status" value="1"/>
</dbReference>
<feature type="active site" evidence="5">
    <location>
        <position position="49"/>
    </location>
</feature>
<dbReference type="InterPro" id="IPR001792">
    <property type="entry name" value="Acylphosphatase-like_dom"/>
</dbReference>
<comment type="caution">
    <text evidence="10">The sequence shown here is derived from an EMBL/GenBank/DDBJ whole genome shotgun (WGS) entry which is preliminary data.</text>
</comment>
<sequence>MNSNPSKSKPSVTRTSLTSQRGSLPSTTTGGLVSIDFEIRGKVQGVHFRKYTQRKATELRLRGWCKNTEHGTVAGRMEGERLQIDMMKDWLKRVGSPKSRIDGADFKTAKAISSFSYGDFQIIK</sequence>
<dbReference type="EMBL" id="LNIX01000028">
    <property type="protein sequence ID" value="OXA41880.1"/>
    <property type="molecule type" value="Genomic_DNA"/>
</dbReference>
<feature type="active site" evidence="5">
    <location>
        <position position="67"/>
    </location>
</feature>
<dbReference type="PROSITE" id="PS00151">
    <property type="entry name" value="ACYLPHOSPHATASE_2"/>
    <property type="match status" value="1"/>
</dbReference>
<dbReference type="FunFam" id="3.30.70.100:FF:000011">
    <property type="entry name" value="Acylphosphatase"/>
    <property type="match status" value="1"/>
</dbReference>
<organism evidence="10 11">
    <name type="scientific">Folsomia candida</name>
    <name type="common">Springtail</name>
    <dbReference type="NCBI Taxonomy" id="158441"/>
    <lineage>
        <taxon>Eukaryota</taxon>
        <taxon>Metazoa</taxon>
        <taxon>Ecdysozoa</taxon>
        <taxon>Arthropoda</taxon>
        <taxon>Hexapoda</taxon>
        <taxon>Collembola</taxon>
        <taxon>Entomobryomorpha</taxon>
        <taxon>Isotomoidea</taxon>
        <taxon>Isotomidae</taxon>
        <taxon>Proisotominae</taxon>
        <taxon>Folsomia</taxon>
    </lineage>
</organism>
<evidence type="ECO:0000259" key="9">
    <source>
        <dbReference type="PROSITE" id="PS51160"/>
    </source>
</evidence>
<dbReference type="AlphaFoldDB" id="A0A226D9R2"/>
<comment type="similarity">
    <text evidence="1 7">Belongs to the acylphosphatase family.</text>
</comment>
<dbReference type="InterPro" id="IPR036046">
    <property type="entry name" value="Acylphosphatase-like_dom_sf"/>
</dbReference>
<dbReference type="PROSITE" id="PS00150">
    <property type="entry name" value="ACYLPHOSPHATASE_1"/>
    <property type="match status" value="1"/>
</dbReference>
<dbReference type="InterPro" id="IPR017968">
    <property type="entry name" value="Acylphosphatase_CS"/>
</dbReference>
<reference evidence="10 11" key="1">
    <citation type="submission" date="2015-12" db="EMBL/GenBank/DDBJ databases">
        <title>The genome of Folsomia candida.</title>
        <authorList>
            <person name="Faddeeva A."/>
            <person name="Derks M.F."/>
            <person name="Anvar Y."/>
            <person name="Smit S."/>
            <person name="Van Straalen N."/>
            <person name="Roelofs D."/>
        </authorList>
    </citation>
    <scope>NUCLEOTIDE SEQUENCE [LARGE SCALE GENOMIC DNA]</scope>
    <source>
        <strain evidence="10 11">VU population</strain>
        <tissue evidence="10">Whole body</tissue>
    </source>
</reference>
<dbReference type="PRINTS" id="PR00112">
    <property type="entry name" value="ACYLPHPHTASE"/>
</dbReference>
<dbReference type="Gene3D" id="3.30.70.100">
    <property type="match status" value="1"/>
</dbReference>
<dbReference type="Proteomes" id="UP000198287">
    <property type="component" value="Unassembled WGS sequence"/>
</dbReference>
<dbReference type="Pfam" id="PF00708">
    <property type="entry name" value="Acylphosphatase"/>
    <property type="match status" value="1"/>
</dbReference>
<accession>A0A226D9R2</accession>